<keyword evidence="4" id="KW-0238">DNA-binding</keyword>
<evidence type="ECO:0000256" key="1">
    <source>
        <dbReference type="ARBA" id="ARBA00004049"/>
    </source>
</evidence>
<evidence type="ECO:0000313" key="10">
    <source>
        <dbReference type="Proteomes" id="UP000822688"/>
    </source>
</evidence>
<dbReference type="GO" id="GO:0003700">
    <property type="term" value="F:DNA-binding transcription factor activity"/>
    <property type="evidence" value="ECO:0007669"/>
    <property type="project" value="InterPro"/>
</dbReference>
<accession>A0A8T0G5V0</accession>
<dbReference type="AlphaFoldDB" id="A0A8T0G5V0"/>
<evidence type="ECO:0000259" key="8">
    <source>
        <dbReference type="PROSITE" id="PS51519"/>
    </source>
</evidence>
<organism evidence="9 10">
    <name type="scientific">Ceratodon purpureus</name>
    <name type="common">Fire moss</name>
    <name type="synonym">Dicranum purpureum</name>
    <dbReference type="NCBI Taxonomy" id="3225"/>
    <lineage>
        <taxon>Eukaryota</taxon>
        <taxon>Viridiplantae</taxon>
        <taxon>Streptophyta</taxon>
        <taxon>Embryophyta</taxon>
        <taxon>Bryophyta</taxon>
        <taxon>Bryophytina</taxon>
        <taxon>Bryopsida</taxon>
        <taxon>Dicranidae</taxon>
        <taxon>Pseudoditrichales</taxon>
        <taxon>Ditrichaceae</taxon>
        <taxon>Ceratodon</taxon>
    </lineage>
</organism>
<comment type="function">
    <text evidence="1">Putative transcription factor.</text>
</comment>
<keyword evidence="5" id="KW-0804">Transcription</keyword>
<proteinExistence type="predicted"/>
<evidence type="ECO:0000256" key="4">
    <source>
        <dbReference type="ARBA" id="ARBA00023125"/>
    </source>
</evidence>
<evidence type="ECO:0000256" key="2">
    <source>
        <dbReference type="ARBA" id="ARBA00023015"/>
    </source>
</evidence>
<gene>
    <name evidence="9" type="ORF">KC19_12G080000</name>
</gene>
<dbReference type="Pfam" id="PF02042">
    <property type="entry name" value="RWP-RK"/>
    <property type="match status" value="1"/>
</dbReference>
<keyword evidence="10" id="KW-1185">Reference proteome</keyword>
<dbReference type="PROSITE" id="PS51519">
    <property type="entry name" value="RWP_RK"/>
    <property type="match status" value="1"/>
</dbReference>
<dbReference type="InterPro" id="IPR003035">
    <property type="entry name" value="RWP-RK_dom"/>
</dbReference>
<dbReference type="InterPro" id="IPR044607">
    <property type="entry name" value="RKD-like"/>
</dbReference>
<name>A0A8T0G5V0_CERPU</name>
<keyword evidence="6" id="KW-0539">Nucleus</keyword>
<keyword evidence="3" id="KW-0175">Coiled coil</keyword>
<comment type="caution">
    <text evidence="9">The sequence shown here is derived from an EMBL/GenBank/DDBJ whole genome shotgun (WGS) entry which is preliminary data.</text>
</comment>
<dbReference type="GO" id="GO:0003677">
    <property type="term" value="F:DNA binding"/>
    <property type="evidence" value="ECO:0007669"/>
    <property type="project" value="UniProtKB-KW"/>
</dbReference>
<dbReference type="Proteomes" id="UP000822688">
    <property type="component" value="Chromosome 12"/>
</dbReference>
<feature type="region of interest" description="Disordered" evidence="7">
    <location>
        <begin position="387"/>
        <end position="417"/>
    </location>
</feature>
<evidence type="ECO:0000256" key="7">
    <source>
        <dbReference type="SAM" id="MobiDB-lite"/>
    </source>
</evidence>
<feature type="domain" description="RWP-RK" evidence="8">
    <location>
        <begin position="410"/>
        <end position="490"/>
    </location>
</feature>
<dbReference type="PANTHER" id="PTHR46373">
    <property type="entry name" value="PROTEIN RKD4"/>
    <property type="match status" value="1"/>
</dbReference>
<dbReference type="EMBL" id="CM026433">
    <property type="protein sequence ID" value="KAG0554291.1"/>
    <property type="molecule type" value="Genomic_DNA"/>
</dbReference>
<evidence type="ECO:0000256" key="3">
    <source>
        <dbReference type="ARBA" id="ARBA00023054"/>
    </source>
</evidence>
<protein>
    <recommendedName>
        <fullName evidence="8">RWP-RK domain-containing protein</fullName>
    </recommendedName>
</protein>
<sequence length="514" mass="55365">MAGGQLDSPTCEGVVLNASNSPRFDINEFLKTPKDVNADSEQFFNFATFNIPAPAGCNIQYPSALPPFSTRRSGGRGDQGACPDQSDFSALLFDSKGIDGEAAYAEDTLNGELIAFDEIDADIAKDSFALFSGSHDSYMNNPPMSPVRLEVPSYHVPSPGSRLPNSMTCPPTIFTGGSYMVGDPGGMVDVEDRAFVGMEHGASTSGGTHPLNSCGGAPLDWGMPREGPMQPNFGQPHNQQFQCASCQILRRIIHSNGVQDTKLEIHGCDGQSYHAVLQTRFCIDDGFPASFEQQMVEFPVGNAEYVKQFLLQYSLLRRKEGFVLRHDSLASGGLGMGMSSERVMGGSAGCQPKQMGHMVLPDVLCTSSDFSNSGCAYGKAGLGQNKMHRSGSIDSTDNADVTVGPAKPPKSNAAAQRERTGKLKMTDLAQHFHLPINAAAKELGICPTVLKKICRRNGMRRWPHRKIKSIERIIATLEQTIAEGAGQGDEGIRMEIAMLRNERAQLCAGFLGDT</sequence>
<dbReference type="PANTHER" id="PTHR46373:SF5">
    <property type="entry name" value="RWP-RK DOMAIN PROTEIN"/>
    <property type="match status" value="1"/>
</dbReference>
<keyword evidence="2" id="KW-0805">Transcription regulation</keyword>
<evidence type="ECO:0000256" key="6">
    <source>
        <dbReference type="ARBA" id="ARBA00023242"/>
    </source>
</evidence>
<reference evidence="9" key="1">
    <citation type="submission" date="2020-06" db="EMBL/GenBank/DDBJ databases">
        <title>WGS assembly of Ceratodon purpureus strain R40.</title>
        <authorList>
            <person name="Carey S.B."/>
            <person name="Jenkins J."/>
            <person name="Shu S."/>
            <person name="Lovell J.T."/>
            <person name="Sreedasyam A."/>
            <person name="Maumus F."/>
            <person name="Tiley G.P."/>
            <person name="Fernandez-Pozo N."/>
            <person name="Barry K."/>
            <person name="Chen C."/>
            <person name="Wang M."/>
            <person name="Lipzen A."/>
            <person name="Daum C."/>
            <person name="Saski C.A."/>
            <person name="Payton A.C."/>
            <person name="Mcbreen J.C."/>
            <person name="Conrad R.E."/>
            <person name="Kollar L.M."/>
            <person name="Olsson S."/>
            <person name="Huttunen S."/>
            <person name="Landis J.B."/>
            <person name="Wickett N.J."/>
            <person name="Johnson M.G."/>
            <person name="Rensing S.A."/>
            <person name="Grimwood J."/>
            <person name="Schmutz J."/>
            <person name="Mcdaniel S.F."/>
        </authorList>
    </citation>
    <scope>NUCLEOTIDE SEQUENCE</scope>
    <source>
        <strain evidence="9">R40</strain>
    </source>
</reference>
<evidence type="ECO:0000313" key="9">
    <source>
        <dbReference type="EMBL" id="KAG0554291.1"/>
    </source>
</evidence>
<evidence type="ECO:0000256" key="5">
    <source>
        <dbReference type="ARBA" id="ARBA00023163"/>
    </source>
</evidence>